<dbReference type="Proteomes" id="UP001139409">
    <property type="component" value="Unassembled WGS sequence"/>
</dbReference>
<accession>A0A9X1KZ99</accession>
<keyword evidence="1" id="KW-0808">Transferase</keyword>
<dbReference type="Gene3D" id="2.160.10.10">
    <property type="entry name" value="Hexapeptide repeat proteins"/>
    <property type="match status" value="1"/>
</dbReference>
<dbReference type="NCBIfam" id="TIGR03991">
    <property type="entry name" value="alt_bact_glmU"/>
    <property type="match status" value="1"/>
</dbReference>
<keyword evidence="2" id="KW-0012">Acyltransferase</keyword>
<sequence length="396" mass="43349">MKVILFDEAETWQHLLPLTYTRPVADLRVGILTLAEKWERRLHADSMGYDTREYLQKKFPKGTGNIWINAAAVASDMLAKAVSDLSEGEGLVHNGRLIAAHSSDPAFNPSDPKLSSASEYEDFLFIDRTWKIFRHVADEIKSDFALITNNRESAPLDDPHTIVYGRENLFLEPGARVQAAIIDATNGPVYLGKNSFVSAGSIIRGSFALGEESVVNMGAKLRGDTSVGPGCKVGGEISNSVFQANSNKSHDGYLGNSVIGEWCNLGADTNCSNLKNNYAPVKTWSYVSKGFADTGLTFCGLTMGDHSKCGINTMFNTGTVVGVAANIFGSGFPRTFIPSFSWGGASGMITHQMGKATETARLMMERRKIPFSNEDLEIMEEVFRSSAEFRIWEGRK</sequence>
<name>A0A9X1KZ99_9BACT</name>
<evidence type="ECO:0000256" key="1">
    <source>
        <dbReference type="ARBA" id="ARBA00022679"/>
    </source>
</evidence>
<dbReference type="AlphaFoldDB" id="A0A9X1KZ99"/>
<protein>
    <submittedName>
        <fullName evidence="3">GlmU family protein</fullName>
    </submittedName>
</protein>
<dbReference type="PANTHER" id="PTHR43584">
    <property type="entry name" value="NUCLEOTIDYL TRANSFERASE"/>
    <property type="match status" value="1"/>
</dbReference>
<dbReference type="EMBL" id="JAIXNE010000005">
    <property type="protein sequence ID" value="MCA6078020.1"/>
    <property type="molecule type" value="Genomic_DNA"/>
</dbReference>
<dbReference type="GO" id="GO:0016746">
    <property type="term" value="F:acyltransferase activity"/>
    <property type="evidence" value="ECO:0007669"/>
    <property type="project" value="UniProtKB-KW"/>
</dbReference>
<dbReference type="GO" id="GO:0016779">
    <property type="term" value="F:nucleotidyltransferase activity"/>
    <property type="evidence" value="ECO:0007669"/>
    <property type="project" value="UniProtKB-ARBA"/>
</dbReference>
<organism evidence="3 4">
    <name type="scientific">Fulvivirga sedimenti</name>
    <dbReference type="NCBI Taxonomy" id="2879465"/>
    <lineage>
        <taxon>Bacteria</taxon>
        <taxon>Pseudomonadati</taxon>
        <taxon>Bacteroidota</taxon>
        <taxon>Cytophagia</taxon>
        <taxon>Cytophagales</taxon>
        <taxon>Fulvivirgaceae</taxon>
        <taxon>Fulvivirga</taxon>
    </lineage>
</organism>
<dbReference type="InterPro" id="IPR050065">
    <property type="entry name" value="GlmU-like"/>
</dbReference>
<dbReference type="RefSeq" id="WP_225698881.1">
    <property type="nucleotide sequence ID" value="NZ_JAIXNE010000005.1"/>
</dbReference>
<proteinExistence type="predicted"/>
<evidence type="ECO:0000256" key="2">
    <source>
        <dbReference type="ARBA" id="ARBA00023315"/>
    </source>
</evidence>
<dbReference type="SUPFAM" id="SSF51161">
    <property type="entry name" value="Trimeric LpxA-like enzymes"/>
    <property type="match status" value="1"/>
</dbReference>
<evidence type="ECO:0000313" key="4">
    <source>
        <dbReference type="Proteomes" id="UP001139409"/>
    </source>
</evidence>
<dbReference type="InterPro" id="IPR023917">
    <property type="entry name" value="Bifunctiontional_GlmU_bac-type"/>
</dbReference>
<gene>
    <name evidence="3" type="ORF">LDX50_24310</name>
</gene>
<dbReference type="InterPro" id="IPR011004">
    <property type="entry name" value="Trimer_LpxA-like_sf"/>
</dbReference>
<keyword evidence="4" id="KW-1185">Reference proteome</keyword>
<comment type="caution">
    <text evidence="3">The sequence shown here is derived from an EMBL/GenBank/DDBJ whole genome shotgun (WGS) entry which is preliminary data.</text>
</comment>
<reference evidence="3" key="1">
    <citation type="submission" date="2021-09" db="EMBL/GenBank/DDBJ databases">
        <title>Fulvivirga sp. isolated from coastal sediment.</title>
        <authorList>
            <person name="Yu H."/>
        </authorList>
    </citation>
    <scope>NUCLEOTIDE SEQUENCE</scope>
    <source>
        <strain evidence="3">1062</strain>
    </source>
</reference>
<evidence type="ECO:0000313" key="3">
    <source>
        <dbReference type="EMBL" id="MCA6078020.1"/>
    </source>
</evidence>
<dbReference type="Pfam" id="PF13562">
    <property type="entry name" value="NTP_transf_4"/>
    <property type="match status" value="1"/>
</dbReference>